<feature type="region of interest" description="Disordered" evidence="1">
    <location>
        <begin position="70"/>
        <end position="91"/>
    </location>
</feature>
<gene>
    <name evidence="2" type="ORF">C8F04DRAFT_1184250</name>
</gene>
<organism evidence="2 3">
    <name type="scientific">Mycena alexandri</name>
    <dbReference type="NCBI Taxonomy" id="1745969"/>
    <lineage>
        <taxon>Eukaryota</taxon>
        <taxon>Fungi</taxon>
        <taxon>Dikarya</taxon>
        <taxon>Basidiomycota</taxon>
        <taxon>Agaricomycotina</taxon>
        <taxon>Agaricomycetes</taxon>
        <taxon>Agaricomycetidae</taxon>
        <taxon>Agaricales</taxon>
        <taxon>Marasmiineae</taxon>
        <taxon>Mycenaceae</taxon>
        <taxon>Mycena</taxon>
    </lineage>
</organism>
<evidence type="ECO:0000313" key="3">
    <source>
        <dbReference type="Proteomes" id="UP001218188"/>
    </source>
</evidence>
<proteinExistence type="predicted"/>
<sequence length="304" mass="33508">MAKGRRASSDRTDGTTESSTAATEAGKKRDRERSKIYYANNNIVPVLRNAVKKSVFKWPKDSAHKMLELKQVSDGSPEQDEEEEGLSDWELPGREDLARWKTNREKWEAECRTRGDWFEGEADSQVGSHPHTPVENVPSGSGSEIGVAQETGNKCVGPRLNHAGSASQPPPSFNPTSYSKFQQSQSRAKRTAAQLLRHALEGGGTINQIFCFITVHVDLLFNTLRLSIRPRRRRARGNGNPRLNTWTRADEDETSRLNRLRNEGVIVCGTQVMLAVEIEGFAAGLLVLDELVGNAVSLGVGLGS</sequence>
<accession>A0AAD6SWW1</accession>
<dbReference type="AlphaFoldDB" id="A0AAD6SWW1"/>
<feature type="compositionally biased region" description="Low complexity" evidence="1">
    <location>
        <begin position="15"/>
        <end position="24"/>
    </location>
</feature>
<dbReference type="Proteomes" id="UP001218188">
    <property type="component" value="Unassembled WGS sequence"/>
</dbReference>
<evidence type="ECO:0000313" key="2">
    <source>
        <dbReference type="EMBL" id="KAJ7033267.1"/>
    </source>
</evidence>
<dbReference type="EMBL" id="JARJCM010000066">
    <property type="protein sequence ID" value="KAJ7033267.1"/>
    <property type="molecule type" value="Genomic_DNA"/>
</dbReference>
<protein>
    <submittedName>
        <fullName evidence="2">Uncharacterized protein</fullName>
    </submittedName>
</protein>
<evidence type="ECO:0000256" key="1">
    <source>
        <dbReference type="SAM" id="MobiDB-lite"/>
    </source>
</evidence>
<comment type="caution">
    <text evidence="2">The sequence shown here is derived from an EMBL/GenBank/DDBJ whole genome shotgun (WGS) entry which is preliminary data.</text>
</comment>
<feature type="region of interest" description="Disordered" evidence="1">
    <location>
        <begin position="120"/>
        <end position="185"/>
    </location>
</feature>
<feature type="compositionally biased region" description="Polar residues" evidence="1">
    <location>
        <begin position="174"/>
        <end position="185"/>
    </location>
</feature>
<reference evidence="2" key="1">
    <citation type="submission" date="2023-03" db="EMBL/GenBank/DDBJ databases">
        <title>Massive genome expansion in bonnet fungi (Mycena s.s.) driven by repeated elements and novel gene families across ecological guilds.</title>
        <authorList>
            <consortium name="Lawrence Berkeley National Laboratory"/>
            <person name="Harder C.B."/>
            <person name="Miyauchi S."/>
            <person name="Viragh M."/>
            <person name="Kuo A."/>
            <person name="Thoen E."/>
            <person name="Andreopoulos B."/>
            <person name="Lu D."/>
            <person name="Skrede I."/>
            <person name="Drula E."/>
            <person name="Henrissat B."/>
            <person name="Morin E."/>
            <person name="Kohler A."/>
            <person name="Barry K."/>
            <person name="LaButti K."/>
            <person name="Morin E."/>
            <person name="Salamov A."/>
            <person name="Lipzen A."/>
            <person name="Mereny Z."/>
            <person name="Hegedus B."/>
            <person name="Baldrian P."/>
            <person name="Stursova M."/>
            <person name="Weitz H."/>
            <person name="Taylor A."/>
            <person name="Grigoriev I.V."/>
            <person name="Nagy L.G."/>
            <person name="Martin F."/>
            <person name="Kauserud H."/>
        </authorList>
    </citation>
    <scope>NUCLEOTIDE SEQUENCE</scope>
    <source>
        <strain evidence="2">CBHHK200</strain>
    </source>
</reference>
<keyword evidence="3" id="KW-1185">Reference proteome</keyword>
<feature type="region of interest" description="Disordered" evidence="1">
    <location>
        <begin position="1"/>
        <end position="33"/>
    </location>
</feature>
<name>A0AAD6SWW1_9AGAR</name>
<feature type="compositionally biased region" description="Acidic residues" evidence="1">
    <location>
        <begin position="77"/>
        <end position="87"/>
    </location>
</feature>